<keyword evidence="1" id="KW-1133">Transmembrane helix</keyword>
<dbReference type="Proteomes" id="UP001159370">
    <property type="component" value="Unassembled WGS sequence"/>
</dbReference>
<dbReference type="AlphaFoldDB" id="A0AA43KFZ9"/>
<accession>A0AA43KFZ9</accession>
<name>A0AA43KFZ9_9CYAN</name>
<dbReference type="RefSeq" id="WP_280656438.1">
    <property type="nucleotide sequence ID" value="NZ_JANQDL010000110.1"/>
</dbReference>
<evidence type="ECO:0000313" key="2">
    <source>
        <dbReference type="EMBL" id="MDH6065459.1"/>
    </source>
</evidence>
<evidence type="ECO:0000313" key="3">
    <source>
        <dbReference type="Proteomes" id="UP001159370"/>
    </source>
</evidence>
<organism evidence="2 3">
    <name type="scientific">Umezakia ovalisporum FSS-62</name>
    <dbReference type="NCBI Taxonomy" id="2971776"/>
    <lineage>
        <taxon>Bacteria</taxon>
        <taxon>Bacillati</taxon>
        <taxon>Cyanobacteriota</taxon>
        <taxon>Cyanophyceae</taxon>
        <taxon>Nostocales</taxon>
        <taxon>Nodulariaceae</taxon>
        <taxon>Umezakia</taxon>
    </lineage>
</organism>
<feature type="transmembrane region" description="Helical" evidence="1">
    <location>
        <begin position="21"/>
        <end position="41"/>
    </location>
</feature>
<sequence length="60" mass="6478">MNANSESASPTDTYSHRLADIVGTAIALVTLTLPVFVIAHYSTDVPNQQTRTYTLPRSGN</sequence>
<protein>
    <submittedName>
        <fullName evidence="2">Uncharacterized protein</fullName>
    </submittedName>
</protein>
<gene>
    <name evidence="2" type="ORF">NWP23_17215</name>
</gene>
<comment type="caution">
    <text evidence="2">The sequence shown here is derived from an EMBL/GenBank/DDBJ whole genome shotgun (WGS) entry which is preliminary data.</text>
</comment>
<keyword evidence="1" id="KW-0812">Transmembrane</keyword>
<keyword evidence="1" id="KW-0472">Membrane</keyword>
<evidence type="ECO:0000256" key="1">
    <source>
        <dbReference type="SAM" id="Phobius"/>
    </source>
</evidence>
<proteinExistence type="predicted"/>
<reference evidence="2 3" key="1">
    <citation type="journal article" date="2023" name="J. Phycol.">
        <title>Chrysosporum ovalisporum is synonymous with the true-branching cyanobacterium Umezakia natans (Nostocales/Aphanizomenonaceae).</title>
        <authorList>
            <person name="McGregor G.B."/>
            <person name="Sendall B.C."/>
            <person name="Niiyama Y."/>
            <person name="Tuji A."/>
            <person name="Willis A."/>
        </authorList>
    </citation>
    <scope>NUCLEOTIDE SEQUENCE [LARGE SCALE GENOMIC DNA]</scope>
    <source>
        <strain evidence="2 3">FSS-62</strain>
    </source>
</reference>
<dbReference type="EMBL" id="JANQDL010000110">
    <property type="protein sequence ID" value="MDH6065459.1"/>
    <property type="molecule type" value="Genomic_DNA"/>
</dbReference>